<dbReference type="GO" id="GO:0004672">
    <property type="term" value="F:protein kinase activity"/>
    <property type="evidence" value="ECO:0007669"/>
    <property type="project" value="InterPro"/>
</dbReference>
<evidence type="ECO:0000256" key="7">
    <source>
        <dbReference type="SAM" id="MobiDB-lite"/>
    </source>
</evidence>
<evidence type="ECO:0000313" key="11">
    <source>
        <dbReference type="Proteomes" id="UP000192596"/>
    </source>
</evidence>
<evidence type="ECO:0000313" key="10">
    <source>
        <dbReference type="EMBL" id="OQO09493.1"/>
    </source>
</evidence>
<dbReference type="SUPFAM" id="SSF56112">
    <property type="entry name" value="Protein kinase-like (PK-like)"/>
    <property type="match status" value="1"/>
</dbReference>
<dbReference type="EMBL" id="NAJO01000010">
    <property type="protein sequence ID" value="OQO09493.1"/>
    <property type="molecule type" value="Genomic_DNA"/>
</dbReference>
<sequence length="655" mass="70925">MSKFFRSGNSDSSDSTTTSDSESNSDDVNHGENLTREGTSPRNEVARTVPTTTSNKDLLLHALLEERCRNDVRQDATRRGLSLDESELTLQARTKYQSLSAELARLGVIDDEPAGQDRAPIRAQVLRGLELLSQSPTPVPDAFQVTPAPSRLLIDAGPQVEPSAMRELVGSKYLTDVQLDLASNAQQAAPSRYLHEFEEIDLIGKGGYGSVYACRHRLDNVIYAVKKVALPSPGPVRYPPEVSSETDTVLNEVRMLARLDHPNIVRYHAGWIDWVNASGRVFPVSDATGGADAVSFSAGASLGRIITETDTDESHITFEHSNQNPGCPSSADDSHVSTTSSDGPHRQLMPRDPLYVSAMDDTTHAEGIASKSRSFNTGSEVTGSDGPAERINGPYLALHIQMALYPMNLAVFLTPLAHAPQSLLCHCFHVRPSVRILLAIIDGVDYLHLNNVVHRDLKPGNVFLEACTNRYADGSVDLFDCPTCLHITDAPTVGGAEQQHHSELAGASLGTSAESSAIASNAYPTTTGAKNTAIRRLRVRIGDFGLAQLRTSGATGTHSLDVGTALYQPSAIPHPHSPQLDIYALGIIAFELVWPFATRMERHTTLSAVKVSVFPQDFDAQMGDGGKLRNCIDAMLTDSVIALSEVRRRLQQILD</sequence>
<dbReference type="PROSITE" id="PS00107">
    <property type="entry name" value="PROTEIN_KINASE_ATP"/>
    <property type="match status" value="1"/>
</dbReference>
<evidence type="ECO:0000256" key="6">
    <source>
        <dbReference type="PROSITE-ProRule" id="PRU10141"/>
    </source>
</evidence>
<dbReference type="Pfam" id="PF00069">
    <property type="entry name" value="Pkinase"/>
    <property type="match status" value="1"/>
</dbReference>
<gene>
    <name evidence="10" type="ORF">B0A48_04894</name>
</gene>
<dbReference type="STRING" id="1507870.A0A1V8TDN8"/>
<evidence type="ECO:0000259" key="9">
    <source>
        <dbReference type="PROSITE" id="PS50206"/>
    </source>
</evidence>
<dbReference type="PANTHER" id="PTHR11042">
    <property type="entry name" value="EUKARYOTIC TRANSLATION INITIATION FACTOR 2-ALPHA KINASE EIF2-ALPHA KINASE -RELATED"/>
    <property type="match status" value="1"/>
</dbReference>
<dbReference type="InterPro" id="IPR011009">
    <property type="entry name" value="Kinase-like_dom_sf"/>
</dbReference>
<accession>A0A1V8TDN8</accession>
<dbReference type="PROSITE" id="PS50011">
    <property type="entry name" value="PROTEIN_KINASE_DOM"/>
    <property type="match status" value="1"/>
</dbReference>
<dbReference type="GO" id="GO:0005737">
    <property type="term" value="C:cytoplasm"/>
    <property type="evidence" value="ECO:0007669"/>
    <property type="project" value="TreeGrafter"/>
</dbReference>
<evidence type="ECO:0000256" key="5">
    <source>
        <dbReference type="ARBA" id="ARBA00037982"/>
    </source>
</evidence>
<dbReference type="InterPro" id="IPR017441">
    <property type="entry name" value="Protein_kinase_ATP_BS"/>
</dbReference>
<dbReference type="InterPro" id="IPR001763">
    <property type="entry name" value="Rhodanese-like_dom"/>
</dbReference>
<feature type="region of interest" description="Disordered" evidence="7">
    <location>
        <begin position="367"/>
        <end position="386"/>
    </location>
</feature>
<feature type="region of interest" description="Disordered" evidence="7">
    <location>
        <begin position="1"/>
        <end position="53"/>
    </location>
</feature>
<dbReference type="InterPro" id="IPR050339">
    <property type="entry name" value="CC_SR_Kinase"/>
</dbReference>
<dbReference type="InParanoid" id="A0A1V8TDN8"/>
<keyword evidence="4 6" id="KW-0067">ATP-binding</keyword>
<comment type="similarity">
    <text evidence="5">Belongs to the protein kinase superfamily. Ser/Thr protein kinase family. GCN2 subfamily.</text>
</comment>
<dbReference type="InterPro" id="IPR008271">
    <property type="entry name" value="Ser/Thr_kinase_AS"/>
</dbReference>
<organism evidence="10 11">
    <name type="scientific">Cryoendolithus antarcticus</name>
    <dbReference type="NCBI Taxonomy" id="1507870"/>
    <lineage>
        <taxon>Eukaryota</taxon>
        <taxon>Fungi</taxon>
        <taxon>Dikarya</taxon>
        <taxon>Ascomycota</taxon>
        <taxon>Pezizomycotina</taxon>
        <taxon>Dothideomycetes</taxon>
        <taxon>Dothideomycetidae</taxon>
        <taxon>Cladosporiales</taxon>
        <taxon>Cladosporiaceae</taxon>
        <taxon>Cryoendolithus</taxon>
    </lineage>
</organism>
<dbReference type="AlphaFoldDB" id="A0A1V8TDN8"/>
<feature type="compositionally biased region" description="Polar residues" evidence="7">
    <location>
        <begin position="371"/>
        <end position="382"/>
    </location>
</feature>
<dbReference type="OrthoDB" id="1405469at2759"/>
<dbReference type="Proteomes" id="UP000192596">
    <property type="component" value="Unassembled WGS sequence"/>
</dbReference>
<name>A0A1V8TDN8_9PEZI</name>
<reference evidence="11" key="1">
    <citation type="submission" date="2017-03" db="EMBL/GenBank/DDBJ databases">
        <title>Genomes of endolithic fungi from Antarctica.</title>
        <authorList>
            <person name="Coleine C."/>
            <person name="Masonjones S."/>
            <person name="Stajich J.E."/>
        </authorList>
    </citation>
    <scope>NUCLEOTIDE SEQUENCE [LARGE SCALE GENOMIC DNA]</scope>
    <source>
        <strain evidence="11">CCFEE 5527</strain>
    </source>
</reference>
<keyword evidence="11" id="KW-1185">Reference proteome</keyword>
<dbReference type="Gene3D" id="1.10.510.10">
    <property type="entry name" value="Transferase(Phosphotransferase) domain 1"/>
    <property type="match status" value="1"/>
</dbReference>
<keyword evidence="2 6" id="KW-0547">Nucleotide-binding</keyword>
<dbReference type="PROSITE" id="PS50206">
    <property type="entry name" value="RHODANESE_3"/>
    <property type="match status" value="1"/>
</dbReference>
<dbReference type="SMART" id="SM00220">
    <property type="entry name" value="S_TKc"/>
    <property type="match status" value="1"/>
</dbReference>
<feature type="compositionally biased region" description="Low complexity" evidence="7">
    <location>
        <begin position="7"/>
        <end position="22"/>
    </location>
</feature>
<feature type="domain" description="Rhodanese" evidence="9">
    <location>
        <begin position="253"/>
        <end position="283"/>
    </location>
</feature>
<dbReference type="GO" id="GO:0005524">
    <property type="term" value="F:ATP binding"/>
    <property type="evidence" value="ECO:0007669"/>
    <property type="project" value="UniProtKB-UniRule"/>
</dbReference>
<comment type="caution">
    <text evidence="10">The sequence shown here is derived from an EMBL/GenBank/DDBJ whole genome shotgun (WGS) entry which is preliminary data.</text>
</comment>
<evidence type="ECO:0000256" key="3">
    <source>
        <dbReference type="ARBA" id="ARBA00022777"/>
    </source>
</evidence>
<feature type="region of interest" description="Disordered" evidence="7">
    <location>
        <begin position="318"/>
        <end position="350"/>
    </location>
</feature>
<dbReference type="GO" id="GO:0005634">
    <property type="term" value="C:nucleus"/>
    <property type="evidence" value="ECO:0007669"/>
    <property type="project" value="TreeGrafter"/>
</dbReference>
<feature type="domain" description="Protein kinase" evidence="8">
    <location>
        <begin position="197"/>
        <end position="655"/>
    </location>
</feature>
<dbReference type="Gene3D" id="3.30.200.20">
    <property type="entry name" value="Phosphorylase Kinase, domain 1"/>
    <property type="match status" value="1"/>
</dbReference>
<evidence type="ECO:0000256" key="2">
    <source>
        <dbReference type="ARBA" id="ARBA00022741"/>
    </source>
</evidence>
<evidence type="ECO:0000256" key="1">
    <source>
        <dbReference type="ARBA" id="ARBA00022679"/>
    </source>
</evidence>
<feature type="binding site" evidence="6">
    <location>
        <position position="227"/>
    </location>
    <ligand>
        <name>ATP</name>
        <dbReference type="ChEBI" id="CHEBI:30616"/>
    </ligand>
</feature>
<keyword evidence="1" id="KW-0808">Transferase</keyword>
<protein>
    <submittedName>
        <fullName evidence="10">Uncharacterized protein</fullName>
    </submittedName>
</protein>
<evidence type="ECO:0000259" key="8">
    <source>
        <dbReference type="PROSITE" id="PS50011"/>
    </source>
</evidence>
<proteinExistence type="inferred from homology"/>
<dbReference type="InterPro" id="IPR000719">
    <property type="entry name" value="Prot_kinase_dom"/>
</dbReference>
<dbReference type="PROSITE" id="PS00108">
    <property type="entry name" value="PROTEIN_KINASE_ST"/>
    <property type="match status" value="1"/>
</dbReference>
<evidence type="ECO:0000256" key="4">
    <source>
        <dbReference type="ARBA" id="ARBA00022840"/>
    </source>
</evidence>
<keyword evidence="3" id="KW-0418">Kinase</keyword>